<dbReference type="InterPro" id="IPR023214">
    <property type="entry name" value="HAD_sf"/>
</dbReference>
<dbReference type="InterPro" id="IPR010028">
    <property type="entry name" value="Acid_phosphatase_pln"/>
</dbReference>
<dbReference type="AlphaFoldDB" id="A0A3S3MQK8"/>
<comment type="caution">
    <text evidence="3">The sequence shown here is derived from an EMBL/GenBank/DDBJ whole genome shotgun (WGS) entry which is preliminary data.</text>
</comment>
<feature type="transmembrane region" description="Helical" evidence="2">
    <location>
        <begin position="85"/>
        <end position="106"/>
    </location>
</feature>
<keyword evidence="2" id="KW-0472">Membrane</keyword>
<dbReference type="NCBIfam" id="TIGR01675">
    <property type="entry name" value="plant-AP"/>
    <property type="match status" value="1"/>
</dbReference>
<sequence>MTLAGIAWTVRDFCIISQSRFRSFEETSSALQSFDSDNKIPFFPNTSPKIPRKTLNSIPCFPPNSFPHSLFFQIPPKKHKSKRSLLSAMNLLNLLFLFSILSPVAFANTKLDPHLLPRPLILEYPENLNIEGGGGGGGGGEDDIVFRCTAWRFAVEANNVSPWKKIPFECLDYVKNYMMNKGYALDLEMVANEAGFFARNVELGGDGKDVWVFDIDETLLSNLPYYAQHGFGLEIFNSNLFDKWVDMARAPAIESSLKLYKEVLDLGFKVFLLTGRSEGQRAVTVDNLKNAGFENWDRLILRGQDDQGKTATIYKSERRSEMLKEGYRILGNSGDQWSDILGFSMSNRSFKLPNPMYHIP</sequence>
<keyword evidence="1" id="KW-0732">Signal</keyword>
<dbReference type="STRING" id="337451.A0A3S3MQK8"/>
<keyword evidence="2" id="KW-0812">Transmembrane</keyword>
<dbReference type="PANTHER" id="PTHR31284:SF7">
    <property type="entry name" value="ACID PHOSPHATASE-LIKE PROTEIN"/>
    <property type="match status" value="1"/>
</dbReference>
<dbReference type="CDD" id="cd07535">
    <property type="entry name" value="HAD_VSP"/>
    <property type="match status" value="1"/>
</dbReference>
<evidence type="ECO:0000256" key="1">
    <source>
        <dbReference type="ARBA" id="ARBA00022729"/>
    </source>
</evidence>
<proteinExistence type="predicted"/>
<accession>A0A3S3MQK8</accession>
<dbReference type="OrthoDB" id="59415at2759"/>
<evidence type="ECO:0000256" key="2">
    <source>
        <dbReference type="SAM" id="Phobius"/>
    </source>
</evidence>
<dbReference type="Gene3D" id="3.40.50.1000">
    <property type="entry name" value="HAD superfamily/HAD-like"/>
    <property type="match status" value="1"/>
</dbReference>
<organism evidence="3 4">
    <name type="scientific">Cinnamomum micranthum f. kanehirae</name>
    <dbReference type="NCBI Taxonomy" id="337451"/>
    <lineage>
        <taxon>Eukaryota</taxon>
        <taxon>Viridiplantae</taxon>
        <taxon>Streptophyta</taxon>
        <taxon>Embryophyta</taxon>
        <taxon>Tracheophyta</taxon>
        <taxon>Spermatophyta</taxon>
        <taxon>Magnoliopsida</taxon>
        <taxon>Magnoliidae</taxon>
        <taxon>Laurales</taxon>
        <taxon>Lauraceae</taxon>
        <taxon>Cinnamomum</taxon>
    </lineage>
</organism>
<dbReference type="SUPFAM" id="SSF56784">
    <property type="entry name" value="HAD-like"/>
    <property type="match status" value="1"/>
</dbReference>
<evidence type="ECO:0000313" key="4">
    <source>
        <dbReference type="Proteomes" id="UP000283530"/>
    </source>
</evidence>
<keyword evidence="2" id="KW-1133">Transmembrane helix</keyword>
<dbReference type="EMBL" id="QPKB01000003">
    <property type="protein sequence ID" value="RWR80629.1"/>
    <property type="molecule type" value="Genomic_DNA"/>
</dbReference>
<dbReference type="PANTHER" id="PTHR31284">
    <property type="entry name" value="ACID PHOSPHATASE-LIKE PROTEIN"/>
    <property type="match status" value="1"/>
</dbReference>
<keyword evidence="4" id="KW-1185">Reference proteome</keyword>
<evidence type="ECO:0000313" key="3">
    <source>
        <dbReference type="EMBL" id="RWR80629.1"/>
    </source>
</evidence>
<reference evidence="3 4" key="1">
    <citation type="journal article" date="2019" name="Nat. Plants">
        <title>Stout camphor tree genome fills gaps in understanding of flowering plant genome evolution.</title>
        <authorList>
            <person name="Chaw S.M."/>
            <person name="Liu Y.C."/>
            <person name="Wu Y.W."/>
            <person name="Wang H.Y."/>
            <person name="Lin C.I."/>
            <person name="Wu C.S."/>
            <person name="Ke H.M."/>
            <person name="Chang L.Y."/>
            <person name="Hsu C.Y."/>
            <person name="Yang H.T."/>
            <person name="Sudianto E."/>
            <person name="Hsu M.H."/>
            <person name="Wu K.P."/>
            <person name="Wang L.N."/>
            <person name="Leebens-Mack J.H."/>
            <person name="Tsai I.J."/>
        </authorList>
    </citation>
    <scope>NUCLEOTIDE SEQUENCE [LARGE SCALE GENOMIC DNA]</scope>
    <source>
        <strain evidence="4">cv. Chaw 1501</strain>
        <tissue evidence="3">Young leaves</tissue>
    </source>
</reference>
<protein>
    <submittedName>
        <fullName evidence="3">Acid phosphatase Class B</fullName>
    </submittedName>
</protein>
<name>A0A3S3MQK8_9MAGN</name>
<gene>
    <name evidence="3" type="ORF">CKAN_00927700</name>
</gene>
<dbReference type="InterPro" id="IPR036412">
    <property type="entry name" value="HAD-like_sf"/>
</dbReference>
<dbReference type="GO" id="GO:0003993">
    <property type="term" value="F:acid phosphatase activity"/>
    <property type="evidence" value="ECO:0007669"/>
    <property type="project" value="InterPro"/>
</dbReference>
<dbReference type="InterPro" id="IPR005519">
    <property type="entry name" value="Acid_phosphat_B-like"/>
</dbReference>
<dbReference type="Proteomes" id="UP000283530">
    <property type="component" value="Unassembled WGS sequence"/>
</dbReference>
<dbReference type="Pfam" id="PF03767">
    <property type="entry name" value="Acid_phosphat_B"/>
    <property type="match status" value="1"/>
</dbReference>